<evidence type="ECO:0000256" key="1">
    <source>
        <dbReference type="SAM" id="SignalP"/>
    </source>
</evidence>
<dbReference type="RefSeq" id="WP_188669765.1">
    <property type="nucleotide sequence ID" value="NZ_BMKA01000001.1"/>
</dbReference>
<dbReference type="PANTHER" id="PTHR11851">
    <property type="entry name" value="METALLOPROTEASE"/>
    <property type="match status" value="1"/>
</dbReference>
<dbReference type="Pfam" id="PF00675">
    <property type="entry name" value="Peptidase_M16"/>
    <property type="match status" value="1"/>
</dbReference>
<dbReference type="InterPro" id="IPR011765">
    <property type="entry name" value="Pept_M16_N"/>
</dbReference>
<dbReference type="GO" id="GO:0046872">
    <property type="term" value="F:metal ion binding"/>
    <property type="evidence" value="ECO:0007669"/>
    <property type="project" value="InterPro"/>
</dbReference>
<dbReference type="SUPFAM" id="SSF63411">
    <property type="entry name" value="LuxS/MPP-like metallohydrolase"/>
    <property type="match status" value="2"/>
</dbReference>
<evidence type="ECO:0000313" key="4">
    <source>
        <dbReference type="EMBL" id="GGA04992.1"/>
    </source>
</evidence>
<sequence>MIRKFAAVCVMVLIALPAAAQIKIEEVTSEGGIKAWLVNEPSIPFIALQIAFRGGTSLDTPENLGATNLMMGLLEEGTGDMDAAAYRRATESLAANFSFDAGRDSVRISAQVLKSNADEALDLLRKAIVEPAFNAPAIERVRGQVITGLQSALEDPQAIAQKTMSEIAFGDHPYGRPSDGTIESVTALTRDDLVAAHKAALGKDHLVIGVVGDVTAAELGPMLDRLLGALPATGAPLPEKVEFAAPAGVTVVDFPSPQSVAIWAQDSDINMQHPDFMPVYVMNHILGGGGFGSRLTEEVREKRGLTYGVYSYLNWMEATQYYGGSVASGNGTIGQAIDVIRTEWARMAEEGVTEDELEKAKKYLTGSYALRFDGNSRIARILVSSQLDYFPIDYANTRNDRVNAVTVEDISRVAKENLNSDALQFVVVGQPEGVDSTQ</sequence>
<reference evidence="4" key="1">
    <citation type="journal article" date="2014" name="Int. J. Syst. Evol. Microbiol.">
        <title>Complete genome sequence of Corynebacterium casei LMG S-19264T (=DSM 44701T), isolated from a smear-ripened cheese.</title>
        <authorList>
            <consortium name="US DOE Joint Genome Institute (JGI-PGF)"/>
            <person name="Walter F."/>
            <person name="Albersmeier A."/>
            <person name="Kalinowski J."/>
            <person name="Ruckert C."/>
        </authorList>
    </citation>
    <scope>NUCLEOTIDE SEQUENCE</scope>
    <source>
        <strain evidence="4">CGMCC 1.15880</strain>
    </source>
</reference>
<reference evidence="4" key="2">
    <citation type="submission" date="2020-09" db="EMBL/GenBank/DDBJ databases">
        <authorList>
            <person name="Sun Q."/>
            <person name="Zhou Y."/>
        </authorList>
    </citation>
    <scope>NUCLEOTIDE SEQUENCE</scope>
    <source>
        <strain evidence="4">CGMCC 1.15880</strain>
    </source>
</reference>
<name>A0A916QQY6_9RHOB</name>
<feature type="chain" id="PRO_5037064626" evidence="1">
    <location>
        <begin position="21"/>
        <end position="438"/>
    </location>
</feature>
<dbReference type="Gene3D" id="3.30.830.10">
    <property type="entry name" value="Metalloenzyme, LuxS/M16 peptidase-like"/>
    <property type="match status" value="2"/>
</dbReference>
<comment type="caution">
    <text evidence="4">The sequence shown here is derived from an EMBL/GenBank/DDBJ whole genome shotgun (WGS) entry which is preliminary data.</text>
</comment>
<dbReference type="AlphaFoldDB" id="A0A916QQY6"/>
<proteinExistence type="predicted"/>
<dbReference type="InterPro" id="IPR011249">
    <property type="entry name" value="Metalloenz_LuxS/M16"/>
</dbReference>
<feature type="signal peptide" evidence="1">
    <location>
        <begin position="1"/>
        <end position="20"/>
    </location>
</feature>
<keyword evidence="5" id="KW-1185">Reference proteome</keyword>
<dbReference type="Pfam" id="PF05193">
    <property type="entry name" value="Peptidase_M16_C"/>
    <property type="match status" value="1"/>
</dbReference>
<dbReference type="PANTHER" id="PTHR11851:SF224">
    <property type="entry name" value="PROCESSING PROTEASE"/>
    <property type="match status" value="1"/>
</dbReference>
<dbReference type="Proteomes" id="UP000628017">
    <property type="component" value="Unassembled WGS sequence"/>
</dbReference>
<evidence type="ECO:0000313" key="5">
    <source>
        <dbReference type="Proteomes" id="UP000628017"/>
    </source>
</evidence>
<organism evidence="4 5">
    <name type="scientific">Neptunicoccus cionae</name>
    <dbReference type="NCBI Taxonomy" id="2035344"/>
    <lineage>
        <taxon>Bacteria</taxon>
        <taxon>Pseudomonadati</taxon>
        <taxon>Pseudomonadota</taxon>
        <taxon>Alphaproteobacteria</taxon>
        <taxon>Rhodobacterales</taxon>
        <taxon>Paracoccaceae</taxon>
        <taxon>Neptunicoccus</taxon>
    </lineage>
</organism>
<dbReference type="InterPro" id="IPR050361">
    <property type="entry name" value="MPP/UQCRC_Complex"/>
</dbReference>
<feature type="domain" description="Peptidase M16 N-terminal" evidence="2">
    <location>
        <begin position="38"/>
        <end position="177"/>
    </location>
</feature>
<protein>
    <submittedName>
        <fullName evidence="4">Peptidase M16</fullName>
    </submittedName>
</protein>
<dbReference type="InterPro" id="IPR007863">
    <property type="entry name" value="Peptidase_M16_C"/>
</dbReference>
<feature type="domain" description="Peptidase M16 C-terminal" evidence="3">
    <location>
        <begin position="188"/>
        <end position="363"/>
    </location>
</feature>
<evidence type="ECO:0000259" key="3">
    <source>
        <dbReference type="Pfam" id="PF05193"/>
    </source>
</evidence>
<accession>A0A916QQY6</accession>
<evidence type="ECO:0000259" key="2">
    <source>
        <dbReference type="Pfam" id="PF00675"/>
    </source>
</evidence>
<dbReference type="EMBL" id="BMKA01000001">
    <property type="protein sequence ID" value="GGA04992.1"/>
    <property type="molecule type" value="Genomic_DNA"/>
</dbReference>
<gene>
    <name evidence="4" type="ORF">GCM10011498_00430</name>
</gene>
<keyword evidence="1" id="KW-0732">Signal</keyword>